<name>A0AAV0BPY1_PHAPC</name>
<dbReference type="InterPro" id="IPR059181">
    <property type="entry name" value="RWDD2A-B_C"/>
</dbReference>
<dbReference type="PANTHER" id="PTHR15955">
    <property type="entry name" value="RWD DOMAIN CONTAINING PROTEIN 2"/>
    <property type="match status" value="1"/>
</dbReference>
<evidence type="ECO:0000313" key="2">
    <source>
        <dbReference type="EMBL" id="CAH7688701.1"/>
    </source>
</evidence>
<reference evidence="2" key="1">
    <citation type="submission" date="2022-06" db="EMBL/GenBank/DDBJ databases">
        <authorList>
            <consortium name="SYNGENTA / RWTH Aachen University"/>
        </authorList>
    </citation>
    <scope>NUCLEOTIDE SEQUENCE</scope>
</reference>
<accession>A0AAV0BPY1</accession>
<dbReference type="Pfam" id="PF06544">
    <property type="entry name" value="Prp3_C"/>
    <property type="match status" value="1"/>
</dbReference>
<dbReference type="CDD" id="cd24163">
    <property type="entry name" value="RWDD2_C"/>
    <property type="match status" value="1"/>
</dbReference>
<dbReference type="Proteomes" id="UP001153365">
    <property type="component" value="Unassembled WGS sequence"/>
</dbReference>
<gene>
    <name evidence="2" type="ORF">PPACK8108_LOCUS23700</name>
</gene>
<organism evidence="2 3">
    <name type="scientific">Phakopsora pachyrhizi</name>
    <name type="common">Asian soybean rust disease fungus</name>
    <dbReference type="NCBI Taxonomy" id="170000"/>
    <lineage>
        <taxon>Eukaryota</taxon>
        <taxon>Fungi</taxon>
        <taxon>Dikarya</taxon>
        <taxon>Basidiomycota</taxon>
        <taxon>Pucciniomycotina</taxon>
        <taxon>Pucciniomycetes</taxon>
        <taxon>Pucciniales</taxon>
        <taxon>Phakopsoraceae</taxon>
        <taxon>Phakopsora</taxon>
    </lineage>
</organism>
<comment type="caution">
    <text evidence="2">The sequence shown here is derived from an EMBL/GenBank/DDBJ whole genome shotgun (WGS) entry which is preliminary data.</text>
</comment>
<keyword evidence="3" id="KW-1185">Reference proteome</keyword>
<proteinExistence type="predicted"/>
<sequence>MASPLTVSNERLCSLLEQIDLMRAMFPLEGELIIDKEAISTLDQLYKSERCLVTNSYPETISLKVRVQTSSTSSSAVSNHCAYLCCSIDTVGSGIDGGVEFWVDRHSSLPRSLTDSISDRIKNHQEPRDRYELDRLTETTFELIQVIQNSLEDIGKLQAERSSSSTDKSQLDEGLLTVERSQSFTRVWLRLPSLSSREKRDDMISFAAEYGITGFVLAGKPALVCLESLRSESIDRYMSKIKTVSWSDIPPFQKKVSEILRESDVSRNFDGMVEITEDLKKKGFRNFRTDFGEIVSWLKEHCVQPEIIESILGISFV</sequence>
<dbReference type="PIRSF" id="PIRSF038021">
    <property type="entry name" value="UCP038021_RWDD2"/>
    <property type="match status" value="1"/>
</dbReference>
<feature type="domain" description="Small nuclear ribonucleoprotein Prp3 C-terminal" evidence="1">
    <location>
        <begin position="188"/>
        <end position="263"/>
    </location>
</feature>
<dbReference type="PANTHER" id="PTHR15955:SF10">
    <property type="entry name" value="DUF1115 DOMAIN PROTEIN (AFU_ORTHOLOGUE AFUA_5G14750)"/>
    <property type="match status" value="1"/>
</dbReference>
<evidence type="ECO:0000313" key="3">
    <source>
        <dbReference type="Proteomes" id="UP001153365"/>
    </source>
</evidence>
<dbReference type="AlphaFoldDB" id="A0AAV0BPY1"/>
<dbReference type="InterPro" id="IPR017359">
    <property type="entry name" value="Phi-like"/>
</dbReference>
<dbReference type="EMBL" id="CALTRL010006005">
    <property type="protein sequence ID" value="CAH7688701.1"/>
    <property type="molecule type" value="Genomic_DNA"/>
</dbReference>
<dbReference type="InterPro" id="IPR010541">
    <property type="entry name" value="Prp3_C"/>
</dbReference>
<protein>
    <submittedName>
        <fullName evidence="2">Expressed protein</fullName>
    </submittedName>
</protein>
<evidence type="ECO:0000259" key="1">
    <source>
        <dbReference type="Pfam" id="PF06544"/>
    </source>
</evidence>